<evidence type="ECO:0000313" key="2">
    <source>
        <dbReference type="EMBL" id="KIY67386.1"/>
    </source>
</evidence>
<dbReference type="EMBL" id="KN880527">
    <property type="protein sequence ID" value="KIY67386.1"/>
    <property type="molecule type" value="Genomic_DNA"/>
</dbReference>
<dbReference type="Proteomes" id="UP000054007">
    <property type="component" value="Unassembled WGS sequence"/>
</dbReference>
<proteinExistence type="predicted"/>
<protein>
    <recommendedName>
        <fullName evidence="4">Secreted protein</fullName>
    </recommendedName>
</protein>
<dbReference type="AlphaFoldDB" id="A0A0D7BCW7"/>
<reference evidence="2 3" key="1">
    <citation type="journal article" date="2015" name="Fungal Genet. Biol.">
        <title>Evolution of novel wood decay mechanisms in Agaricales revealed by the genome sequences of Fistulina hepatica and Cylindrobasidium torrendii.</title>
        <authorList>
            <person name="Floudas D."/>
            <person name="Held B.W."/>
            <person name="Riley R."/>
            <person name="Nagy L.G."/>
            <person name="Koehler G."/>
            <person name="Ransdell A.S."/>
            <person name="Younus H."/>
            <person name="Chow J."/>
            <person name="Chiniquy J."/>
            <person name="Lipzen A."/>
            <person name="Tritt A."/>
            <person name="Sun H."/>
            <person name="Haridas S."/>
            <person name="LaButti K."/>
            <person name="Ohm R.A."/>
            <person name="Kues U."/>
            <person name="Blanchette R.A."/>
            <person name="Grigoriev I.V."/>
            <person name="Minto R.E."/>
            <person name="Hibbett D.S."/>
        </authorList>
    </citation>
    <scope>NUCLEOTIDE SEQUENCE [LARGE SCALE GENOMIC DNA]</scope>
    <source>
        <strain evidence="2 3">FP15055 ss-10</strain>
    </source>
</reference>
<name>A0A0D7BCW7_9AGAR</name>
<sequence length="340" mass="36038">MLFTPLFTLVLAAVAIAAPAPDFDGVEERALEDRAVSFEGIAFGLTAAIRQYRNNPSSNNLAAICRYKAALSTQQQTNAANLGFNFDSVTCLTTTQQLNAIQSGLGDAYATFSATGGQTATNTQALCAITTTLTPAQRRSIAALGVIINVQCPSIVDQLNTIQAGLGQAYQAYTRNPNRLNTNTLCTLISQETQTQKDAILAIQGLTLNPTCPTLAQKLDAISNGLSTAYTNLLNSPTTFSNQLAYCQITTDLNFSQRSQLSALNLAASVTGVNCNNVITQNRANNILAGLGDAYFAWLATPSAANKQTLCALIAQLTRAQKNRLLNNLGINVATVQCTT</sequence>
<evidence type="ECO:0008006" key="4">
    <source>
        <dbReference type="Google" id="ProtNLM"/>
    </source>
</evidence>
<keyword evidence="1" id="KW-0732">Signal</keyword>
<keyword evidence="3" id="KW-1185">Reference proteome</keyword>
<feature type="signal peptide" evidence="1">
    <location>
        <begin position="1"/>
        <end position="17"/>
    </location>
</feature>
<organism evidence="2 3">
    <name type="scientific">Cylindrobasidium torrendii FP15055 ss-10</name>
    <dbReference type="NCBI Taxonomy" id="1314674"/>
    <lineage>
        <taxon>Eukaryota</taxon>
        <taxon>Fungi</taxon>
        <taxon>Dikarya</taxon>
        <taxon>Basidiomycota</taxon>
        <taxon>Agaricomycotina</taxon>
        <taxon>Agaricomycetes</taxon>
        <taxon>Agaricomycetidae</taxon>
        <taxon>Agaricales</taxon>
        <taxon>Marasmiineae</taxon>
        <taxon>Physalacriaceae</taxon>
        <taxon>Cylindrobasidium</taxon>
    </lineage>
</organism>
<evidence type="ECO:0000313" key="3">
    <source>
        <dbReference type="Proteomes" id="UP000054007"/>
    </source>
</evidence>
<feature type="chain" id="PRO_5002317172" description="Secreted protein" evidence="1">
    <location>
        <begin position="18"/>
        <end position="340"/>
    </location>
</feature>
<evidence type="ECO:0000256" key="1">
    <source>
        <dbReference type="SAM" id="SignalP"/>
    </source>
</evidence>
<gene>
    <name evidence="2" type="ORF">CYLTODRAFT_422569</name>
</gene>
<accession>A0A0D7BCW7</accession>